<feature type="transmembrane region" description="Helical" evidence="16">
    <location>
        <begin position="26"/>
        <end position="47"/>
    </location>
</feature>
<evidence type="ECO:0000256" key="10">
    <source>
        <dbReference type="ARBA" id="ARBA00022833"/>
    </source>
</evidence>
<protein>
    <recommendedName>
        <fullName evidence="13">Endoplasmic reticulum-Golgi intermediate compartment protein 3</fullName>
        <ecNumber evidence="6">2.3.2.27</ecNumber>
    </recommendedName>
    <alternativeName>
        <fullName evidence="7">Non-structural maintenance of chromosomes element 1 homolog</fullName>
    </alternativeName>
</protein>
<dbReference type="Pfam" id="PF07574">
    <property type="entry name" value="SMC_Nse1"/>
    <property type="match status" value="1"/>
</dbReference>
<evidence type="ECO:0000256" key="16">
    <source>
        <dbReference type="SAM" id="Phobius"/>
    </source>
</evidence>
<evidence type="ECO:0000256" key="8">
    <source>
        <dbReference type="ARBA" id="ARBA00022692"/>
    </source>
</evidence>
<dbReference type="InterPro" id="IPR011513">
    <property type="entry name" value="Nse1"/>
</dbReference>
<evidence type="ECO:0000256" key="4">
    <source>
        <dbReference type="ARBA" id="ARBA00005648"/>
    </source>
</evidence>
<evidence type="ECO:0000256" key="2">
    <source>
        <dbReference type="ARBA" id="ARBA00004257"/>
    </source>
</evidence>
<dbReference type="EC" id="2.3.2.27" evidence="6"/>
<comment type="similarity">
    <text evidence="4">Belongs to the ERGIC family.</text>
</comment>
<comment type="subcellular location">
    <subcellularLocation>
        <location evidence="3">Endoplasmic reticulum-Golgi intermediate compartment membrane</location>
        <topology evidence="3">Multi-pass membrane protein</topology>
    </subcellularLocation>
    <subcellularLocation>
        <location evidence="2">Golgi apparatus</location>
        <location evidence="2">cis-Golgi network membrane</location>
        <topology evidence="2">Multi-pass membrane protein</topology>
    </subcellularLocation>
</comment>
<dbReference type="EMBL" id="VCGU01000459">
    <property type="protein sequence ID" value="TRY61194.1"/>
    <property type="molecule type" value="Genomic_DNA"/>
</dbReference>
<dbReference type="SUPFAM" id="SSF57850">
    <property type="entry name" value="RING/U-box"/>
    <property type="match status" value="1"/>
</dbReference>
<dbReference type="GO" id="GO:0030915">
    <property type="term" value="C:Smc5-Smc6 complex"/>
    <property type="evidence" value="ECO:0007669"/>
    <property type="project" value="InterPro"/>
</dbReference>
<dbReference type="InterPro" id="IPR045888">
    <property type="entry name" value="Erv"/>
</dbReference>
<evidence type="ECO:0000256" key="14">
    <source>
        <dbReference type="PROSITE-ProRule" id="PRU00175"/>
    </source>
</evidence>
<keyword evidence="9 14" id="KW-0479">Metal-binding</keyword>
<evidence type="ECO:0000256" key="12">
    <source>
        <dbReference type="ARBA" id="ARBA00023136"/>
    </source>
</evidence>
<feature type="domain" description="RING-type" evidence="17">
    <location>
        <begin position="593"/>
        <end position="633"/>
    </location>
</feature>
<evidence type="ECO:0000256" key="9">
    <source>
        <dbReference type="ARBA" id="ARBA00022771"/>
    </source>
</evidence>
<keyword evidence="10" id="KW-0862">Zinc</keyword>
<feature type="transmembrane region" description="Helical" evidence="16">
    <location>
        <begin position="348"/>
        <end position="369"/>
    </location>
</feature>
<dbReference type="GO" id="GO:0006890">
    <property type="term" value="P:retrograde vesicle-mediated transport, Golgi to endoplasmic reticulum"/>
    <property type="evidence" value="ECO:0007669"/>
    <property type="project" value="TreeGrafter"/>
</dbReference>
<dbReference type="Gene3D" id="1.10.10.10">
    <property type="entry name" value="Winged helix-like DNA-binding domain superfamily/Winged helix DNA-binding domain"/>
    <property type="match status" value="1"/>
</dbReference>
<reference evidence="18 19" key="1">
    <citation type="journal article" date="2018" name="Nat. Ecol. Evol.">
        <title>Genomic signatures of mitonuclear coevolution across populations of Tigriopus californicus.</title>
        <authorList>
            <person name="Barreto F.S."/>
            <person name="Watson E.T."/>
            <person name="Lima T.G."/>
            <person name="Willett C.S."/>
            <person name="Edmands S."/>
            <person name="Li W."/>
            <person name="Burton R.S."/>
        </authorList>
    </citation>
    <scope>NUCLEOTIDE SEQUENCE [LARGE SCALE GENOMIC DNA]</scope>
    <source>
        <strain evidence="18 19">San Diego</strain>
    </source>
</reference>
<dbReference type="InterPro" id="IPR014857">
    <property type="entry name" value="Nse1_RING_C4HC3-type"/>
</dbReference>
<dbReference type="GO" id="GO:0006281">
    <property type="term" value="P:DNA repair"/>
    <property type="evidence" value="ECO:0007669"/>
    <property type="project" value="InterPro"/>
</dbReference>
<dbReference type="Gene3D" id="3.90.1150.220">
    <property type="match status" value="1"/>
</dbReference>
<organism evidence="18 19">
    <name type="scientific">Tigriopus californicus</name>
    <name type="common">Marine copepod</name>
    <dbReference type="NCBI Taxonomy" id="6832"/>
    <lineage>
        <taxon>Eukaryota</taxon>
        <taxon>Metazoa</taxon>
        <taxon>Ecdysozoa</taxon>
        <taxon>Arthropoda</taxon>
        <taxon>Crustacea</taxon>
        <taxon>Multicrustacea</taxon>
        <taxon>Hexanauplia</taxon>
        <taxon>Copepoda</taxon>
        <taxon>Harpacticoida</taxon>
        <taxon>Harpacticidae</taxon>
        <taxon>Tigriopus</taxon>
    </lineage>
</organism>
<evidence type="ECO:0000256" key="6">
    <source>
        <dbReference type="ARBA" id="ARBA00012483"/>
    </source>
</evidence>
<evidence type="ECO:0000256" key="15">
    <source>
        <dbReference type="SAM" id="MobiDB-lite"/>
    </source>
</evidence>
<evidence type="ECO:0000256" key="3">
    <source>
        <dbReference type="ARBA" id="ARBA00004457"/>
    </source>
</evidence>
<dbReference type="GO" id="GO:0061630">
    <property type="term" value="F:ubiquitin protein ligase activity"/>
    <property type="evidence" value="ECO:0007669"/>
    <property type="project" value="UniProtKB-EC"/>
</dbReference>
<comment type="similarity">
    <text evidence="5">Belongs to the NSE1 family.</text>
</comment>
<dbReference type="GO" id="GO:0008270">
    <property type="term" value="F:zinc ion binding"/>
    <property type="evidence" value="ECO:0007669"/>
    <property type="project" value="UniProtKB-KW"/>
</dbReference>
<dbReference type="Pfam" id="PF13850">
    <property type="entry name" value="ERGIC_N"/>
    <property type="match status" value="1"/>
</dbReference>
<evidence type="ECO:0000256" key="13">
    <source>
        <dbReference type="ARBA" id="ARBA00040493"/>
    </source>
</evidence>
<keyword evidence="19" id="KW-1185">Reference proteome</keyword>
<dbReference type="Pfam" id="PF07970">
    <property type="entry name" value="COPIIcoated_ERV"/>
    <property type="match status" value="1"/>
</dbReference>
<dbReference type="InterPro" id="IPR036388">
    <property type="entry name" value="WH-like_DNA-bd_sf"/>
</dbReference>
<evidence type="ECO:0000313" key="19">
    <source>
        <dbReference type="Proteomes" id="UP000318571"/>
    </source>
</evidence>
<keyword evidence="12 16" id="KW-0472">Membrane</keyword>
<dbReference type="Gene3D" id="3.30.40.10">
    <property type="entry name" value="Zinc/RING finger domain, C3HC4 (zinc finger)"/>
    <property type="match status" value="1"/>
</dbReference>
<accession>A0A553N6X6</accession>
<dbReference type="InterPro" id="IPR013083">
    <property type="entry name" value="Znf_RING/FYVE/PHD"/>
</dbReference>
<keyword evidence="9 14" id="KW-0863">Zinc-finger</keyword>
<dbReference type="InterPro" id="IPR001841">
    <property type="entry name" value="Znf_RING"/>
</dbReference>
<gene>
    <name evidence="18" type="ORF">TCAL_01482</name>
</gene>
<dbReference type="GO" id="GO:0006888">
    <property type="term" value="P:endoplasmic reticulum to Golgi vesicle-mediated transport"/>
    <property type="evidence" value="ECO:0007669"/>
    <property type="project" value="TreeGrafter"/>
</dbReference>
<dbReference type="AlphaFoldDB" id="A0A553N6X6"/>
<evidence type="ECO:0000259" key="17">
    <source>
        <dbReference type="PROSITE" id="PS50089"/>
    </source>
</evidence>
<dbReference type="PANTHER" id="PTHR10984">
    <property type="entry name" value="ENDOPLASMIC RETICULUM-GOLGI INTERMEDIATE COMPARTMENT PROTEIN"/>
    <property type="match status" value="1"/>
</dbReference>
<dbReference type="STRING" id="6832.A0A553N6X6"/>
<proteinExistence type="inferred from homology"/>
<dbReference type="GO" id="GO:0005789">
    <property type="term" value="C:endoplasmic reticulum membrane"/>
    <property type="evidence" value="ECO:0007669"/>
    <property type="project" value="TreeGrafter"/>
</dbReference>
<feature type="region of interest" description="Disordered" evidence="15">
    <location>
        <begin position="643"/>
        <end position="666"/>
    </location>
</feature>
<dbReference type="InterPro" id="IPR039542">
    <property type="entry name" value="Erv_N"/>
</dbReference>
<evidence type="ECO:0000313" key="18">
    <source>
        <dbReference type="EMBL" id="TRY61194.1"/>
    </source>
</evidence>
<evidence type="ECO:0000256" key="11">
    <source>
        <dbReference type="ARBA" id="ARBA00022989"/>
    </source>
</evidence>
<dbReference type="GO" id="GO:0030134">
    <property type="term" value="C:COPII-coated ER to Golgi transport vesicle"/>
    <property type="evidence" value="ECO:0007669"/>
    <property type="project" value="TreeGrafter"/>
</dbReference>
<comment type="catalytic activity">
    <reaction evidence="1">
        <text>S-ubiquitinyl-[E2 ubiquitin-conjugating enzyme]-L-cysteine + [acceptor protein]-L-lysine = [E2 ubiquitin-conjugating enzyme]-L-cysteine + N(6)-ubiquitinyl-[acceptor protein]-L-lysine.</text>
        <dbReference type="EC" id="2.3.2.27"/>
    </reaction>
</comment>
<dbReference type="PANTHER" id="PTHR10984:SF25">
    <property type="entry name" value="ENDOPLASMIC RETICULUM-GOLGI INTERMEDIATE COMPARTMENT PROTEIN 3"/>
    <property type="match status" value="1"/>
</dbReference>
<dbReference type="GO" id="GO:0000139">
    <property type="term" value="C:Golgi membrane"/>
    <property type="evidence" value="ECO:0007669"/>
    <property type="project" value="TreeGrafter"/>
</dbReference>
<keyword evidence="8 16" id="KW-0812">Transmembrane</keyword>
<sequence length="666" mass="75150">MSGLSGLWSSFKRLDAYPKTLEDFRIQTFSGGTITVLAALLMAGLFASEIIEFQRPEVREEIFVDTSRGLDKKLKINFDVIIHHVSCSYLSLDAMDVSGEQHIGIQHHVFKRRLDLDGKPLEDPVKERQLGESAQIVNKTKNNEIEVVTCGSCYGAETAEQKCCNTCNEVKQAYSRKTWKFDPRGVDQCKSGATDEEESNALKEGCQMYGYLEVNRVGGSFHFGPGKSFSINHVHVHDVQPFTSSEFNLTHTIRHLSFGQAVQSSEESALDGVVGFAEKGGTMFQYYLKVVPTTYIREEMVFPTNQYSVTRHQKVVSLMSGESGMPGVFFSYELAPFMVKYSEKQKSLGHFLTGLCAIIGGVFTVAGILDKLVYSSSKIILQKMELGKATFSSKMREYGDEHRIFLQGMMCRGIADYQEILKLLQCVCVRCNLVFPNEKKDQARMLVHIVQQINTKLDPLGLLIDKVIDEDNKARVTYFGLFNKIDRSQEATELTKKAMVNYNPGELEFLKLVVENIMDNEDKELESITAINLSRHVVSRPFKALEAESVIQKLVDDQWLKRAMDKSIRLSPRFIGEMEHYLKENFAEEIHACALCKKIVIRAVLCNCSKAFHLYCLASGDETKESQRCPKCKFKIELPNQGIVLPSRSQAKKRGRKTDSDSSDSD</sequence>
<comment type="caution">
    <text evidence="18">The sequence shown here is derived from an EMBL/GenBank/DDBJ whole genome shotgun (WGS) entry which is preliminary data.</text>
</comment>
<dbReference type="GO" id="GO:0033116">
    <property type="term" value="C:endoplasmic reticulum-Golgi intermediate compartment membrane"/>
    <property type="evidence" value="ECO:0007669"/>
    <property type="project" value="UniProtKB-SubCell"/>
</dbReference>
<dbReference type="PROSITE" id="PS50089">
    <property type="entry name" value="ZF_RING_2"/>
    <property type="match status" value="1"/>
</dbReference>
<evidence type="ECO:0000256" key="7">
    <source>
        <dbReference type="ARBA" id="ARBA00019422"/>
    </source>
</evidence>
<dbReference type="InterPro" id="IPR012936">
    <property type="entry name" value="Erv_C"/>
</dbReference>
<evidence type="ECO:0000256" key="5">
    <source>
        <dbReference type="ARBA" id="ARBA00010258"/>
    </source>
</evidence>
<keyword evidence="11 16" id="KW-1133">Transmembrane helix</keyword>
<name>A0A553N6X6_TIGCA</name>
<dbReference type="Pfam" id="PF08746">
    <property type="entry name" value="zf-RING-like"/>
    <property type="match status" value="1"/>
</dbReference>
<dbReference type="Proteomes" id="UP000318571">
    <property type="component" value="Chromosome 8"/>
</dbReference>
<evidence type="ECO:0000256" key="1">
    <source>
        <dbReference type="ARBA" id="ARBA00000900"/>
    </source>
</evidence>